<dbReference type="GO" id="GO:0004722">
    <property type="term" value="F:protein serine/threonine phosphatase activity"/>
    <property type="evidence" value="ECO:0007669"/>
    <property type="project" value="TreeGrafter"/>
</dbReference>
<dbReference type="InterPro" id="IPR004843">
    <property type="entry name" value="Calcineurin-like_PHP"/>
</dbReference>
<dbReference type="Pfam" id="PF00149">
    <property type="entry name" value="Metallophos"/>
    <property type="match status" value="1"/>
</dbReference>
<dbReference type="OrthoDB" id="303721at2157"/>
<dbReference type="SUPFAM" id="SSF56300">
    <property type="entry name" value="Metallo-dependent phosphatases"/>
    <property type="match status" value="1"/>
</dbReference>
<name>A0A7Z7AXQ4_9EURY</name>
<evidence type="ECO:0000313" key="3">
    <source>
        <dbReference type="Proteomes" id="UP000199259"/>
    </source>
</evidence>
<keyword evidence="3" id="KW-1185">Reference proteome</keyword>
<protein>
    <submittedName>
        <fullName evidence="2">Serine/threonine-protein phosphatase PP1 catalytic subunit</fullName>
    </submittedName>
</protein>
<dbReference type="RefSeq" id="WP_091710367.1">
    <property type="nucleotide sequence ID" value="NZ_FNCA01000006.1"/>
</dbReference>
<feature type="domain" description="Serine/threonine specific protein phosphatases" evidence="1">
    <location>
        <begin position="92"/>
        <end position="97"/>
    </location>
</feature>
<dbReference type="Gene3D" id="3.60.21.10">
    <property type="match status" value="1"/>
</dbReference>
<evidence type="ECO:0000313" key="2">
    <source>
        <dbReference type="EMBL" id="SDG06177.1"/>
    </source>
</evidence>
<gene>
    <name evidence="2" type="ORF">SAMN04488589_2086</name>
</gene>
<dbReference type="PANTHER" id="PTHR11668:SF496">
    <property type="entry name" value="SERINE_THREONINE-PROTEIN PHOSPHATASE"/>
    <property type="match status" value="1"/>
</dbReference>
<dbReference type="AlphaFoldDB" id="A0A7Z7AXQ4"/>
<dbReference type="EMBL" id="FNCA01000006">
    <property type="protein sequence ID" value="SDG06177.1"/>
    <property type="molecule type" value="Genomic_DNA"/>
</dbReference>
<dbReference type="PRINTS" id="PR00114">
    <property type="entry name" value="STPHPHTASE"/>
</dbReference>
<dbReference type="PROSITE" id="PS00125">
    <property type="entry name" value="SER_THR_PHOSPHATASE"/>
    <property type="match status" value="1"/>
</dbReference>
<evidence type="ECO:0000259" key="1">
    <source>
        <dbReference type="PROSITE" id="PS00125"/>
    </source>
</evidence>
<dbReference type="InterPro" id="IPR050341">
    <property type="entry name" value="PP1_catalytic_subunit"/>
</dbReference>
<dbReference type="SMART" id="SM00156">
    <property type="entry name" value="PP2Ac"/>
    <property type="match status" value="1"/>
</dbReference>
<dbReference type="InterPro" id="IPR029052">
    <property type="entry name" value="Metallo-depent_PP-like"/>
</dbReference>
<dbReference type="GO" id="GO:0005737">
    <property type="term" value="C:cytoplasm"/>
    <property type="evidence" value="ECO:0007669"/>
    <property type="project" value="TreeGrafter"/>
</dbReference>
<proteinExistence type="predicted"/>
<dbReference type="PANTHER" id="PTHR11668">
    <property type="entry name" value="SERINE/THREONINE PROTEIN PHOSPHATASE"/>
    <property type="match status" value="1"/>
</dbReference>
<organism evidence="2 3">
    <name type="scientific">Methanolobus vulcani</name>
    <dbReference type="NCBI Taxonomy" id="38026"/>
    <lineage>
        <taxon>Archaea</taxon>
        <taxon>Methanobacteriati</taxon>
        <taxon>Methanobacteriota</taxon>
        <taxon>Stenosarchaea group</taxon>
        <taxon>Methanomicrobia</taxon>
        <taxon>Methanosarcinales</taxon>
        <taxon>Methanosarcinaceae</taxon>
        <taxon>Methanolobus</taxon>
    </lineage>
</organism>
<sequence>MQEVLHKLLQDTFDIFKSEDALVRVNSSKALIVGDIHGNLEALEFILYIRKALKCDHIVFLGDYVDKGPHSSEVLERILKMKLREPETFILLRGNHETREMNRIHGFYDEILDEELFMEANRTFEEMPISAVINDSIFCVHGGIPGPVDLKSINKEEAFHFLWNDPSGCDGISASIRGPRPQCFGEDVFTEFMDKNELSLMVRGHTALFTGHAWCFDKKMLSIFSCPEYIGKSNNASFALLKDKELSIITFGRTGNCYSLIRNSF</sequence>
<dbReference type="InterPro" id="IPR006186">
    <property type="entry name" value="Ser/Thr-sp_prot-phosphatase"/>
</dbReference>
<accession>A0A7Z7AXQ4</accession>
<dbReference type="Proteomes" id="UP000199259">
    <property type="component" value="Unassembled WGS sequence"/>
</dbReference>
<comment type="caution">
    <text evidence="2">The sequence shown here is derived from an EMBL/GenBank/DDBJ whole genome shotgun (WGS) entry which is preliminary data.</text>
</comment>
<dbReference type="CDD" id="cd00144">
    <property type="entry name" value="MPP_PPP_family"/>
    <property type="match status" value="1"/>
</dbReference>
<reference evidence="2 3" key="1">
    <citation type="submission" date="2016-10" db="EMBL/GenBank/DDBJ databases">
        <authorList>
            <person name="Varghese N."/>
            <person name="Submissions S."/>
        </authorList>
    </citation>
    <scope>NUCLEOTIDE SEQUENCE [LARGE SCALE GENOMIC DNA]</scope>
    <source>
        <strain evidence="2 3">PL 12/M</strain>
    </source>
</reference>